<keyword evidence="6" id="KW-1185">Reference proteome</keyword>
<evidence type="ECO:0000256" key="2">
    <source>
        <dbReference type="SAM" id="MobiDB-lite"/>
    </source>
</evidence>
<feature type="binding site" evidence="1">
    <location>
        <begin position="282"/>
        <end position="289"/>
    </location>
    <ligand>
        <name>ATP</name>
        <dbReference type="ChEBI" id="CHEBI:30616"/>
    </ligand>
</feature>
<feature type="compositionally biased region" description="Low complexity" evidence="2">
    <location>
        <begin position="537"/>
        <end position="547"/>
    </location>
</feature>
<dbReference type="PROSITE" id="PS50901">
    <property type="entry name" value="FTSK"/>
    <property type="match status" value="1"/>
</dbReference>
<dbReference type="InterPro" id="IPR002543">
    <property type="entry name" value="FtsK_dom"/>
</dbReference>
<feature type="region of interest" description="Disordered" evidence="2">
    <location>
        <begin position="505"/>
        <end position="547"/>
    </location>
</feature>
<keyword evidence="1" id="KW-0547">Nucleotide-binding</keyword>
<evidence type="ECO:0000259" key="4">
    <source>
        <dbReference type="PROSITE" id="PS50901"/>
    </source>
</evidence>
<organism evidence="5 6">
    <name type="scientific">Streptomyces lunalinharesii</name>
    <dbReference type="NCBI Taxonomy" id="333384"/>
    <lineage>
        <taxon>Bacteria</taxon>
        <taxon>Bacillati</taxon>
        <taxon>Actinomycetota</taxon>
        <taxon>Actinomycetes</taxon>
        <taxon>Kitasatosporales</taxon>
        <taxon>Streptomycetaceae</taxon>
        <taxon>Streptomyces</taxon>
    </lineage>
</organism>
<dbReference type="EMBL" id="BAAARK010000001">
    <property type="protein sequence ID" value="GAA2643756.1"/>
    <property type="molecule type" value="Genomic_DNA"/>
</dbReference>
<keyword evidence="3" id="KW-0812">Transmembrane</keyword>
<feature type="transmembrane region" description="Helical" evidence="3">
    <location>
        <begin position="73"/>
        <end position="103"/>
    </location>
</feature>
<evidence type="ECO:0000256" key="1">
    <source>
        <dbReference type="PROSITE-ProRule" id="PRU00289"/>
    </source>
</evidence>
<dbReference type="RefSeq" id="WP_344572862.1">
    <property type="nucleotide sequence ID" value="NZ_BAAARK010000001.1"/>
</dbReference>
<accession>A0ABP6DJ43</accession>
<name>A0ABP6DJ43_9ACTN</name>
<keyword evidence="3" id="KW-0472">Membrane</keyword>
<proteinExistence type="predicted"/>
<keyword evidence="3" id="KW-1133">Transmembrane helix</keyword>
<dbReference type="Proteomes" id="UP001500994">
    <property type="component" value="Unassembled WGS sequence"/>
</dbReference>
<gene>
    <name evidence="5" type="ORF">GCM10009864_01650</name>
</gene>
<evidence type="ECO:0000256" key="3">
    <source>
        <dbReference type="SAM" id="Phobius"/>
    </source>
</evidence>
<dbReference type="Gene3D" id="3.40.50.300">
    <property type="entry name" value="P-loop containing nucleotide triphosphate hydrolases"/>
    <property type="match status" value="1"/>
</dbReference>
<reference evidence="6" key="1">
    <citation type="journal article" date="2019" name="Int. J. Syst. Evol. Microbiol.">
        <title>The Global Catalogue of Microorganisms (GCM) 10K type strain sequencing project: providing services to taxonomists for standard genome sequencing and annotation.</title>
        <authorList>
            <consortium name="The Broad Institute Genomics Platform"/>
            <consortium name="The Broad Institute Genome Sequencing Center for Infectious Disease"/>
            <person name="Wu L."/>
            <person name="Ma J."/>
        </authorList>
    </citation>
    <scope>NUCLEOTIDE SEQUENCE [LARGE SCALE GENOMIC DNA]</scope>
    <source>
        <strain evidence="6">JCM 16374</strain>
    </source>
</reference>
<dbReference type="SUPFAM" id="SSF52540">
    <property type="entry name" value="P-loop containing nucleoside triphosphate hydrolases"/>
    <property type="match status" value="1"/>
</dbReference>
<dbReference type="InterPro" id="IPR027417">
    <property type="entry name" value="P-loop_NTPase"/>
</dbReference>
<keyword evidence="1" id="KW-0067">ATP-binding</keyword>
<comment type="caution">
    <text evidence="5">The sequence shown here is derived from an EMBL/GenBank/DDBJ whole genome shotgun (WGS) entry which is preliminary data.</text>
</comment>
<evidence type="ECO:0000313" key="6">
    <source>
        <dbReference type="Proteomes" id="UP001500994"/>
    </source>
</evidence>
<sequence>MARRPLPRILTGNPLSGSAPIARGRELARSAADGAADVLHPLITISRGLRRLAVAARGRWAATSKEQRGPLGFLAAGSVLLVTLVPYGPLLAVIGVTAAAAWLGRDRTPVAEDSGPSEAEAERLQALYEALVPHFFAEGDPAPLYSHDGDWQQAFCEHAFDDDGRPARLHLKYPAYFPDGDDGARTAVEQLLHAKSGRGREYRFDWDEEANQLVLTALGPLPTDLAAQRFVTSPGETVLGFTDAASVQRTLPVVCGKVPRDEPPVVWRTGRRSTEPHLLALGQPGAGGTTLLRSLALQALQHGDVLVVDGGGTGEFGCLVGRRGVLAVESQLTGVLAALEWAAHETERRLVAANRAQQAGRTAPADSRRPLWIVADRLTALSHLAAVEGRDDPQRLLQVPLRHGRAAGVTVAAADQFETAELLSDPVRAHTKARVVLGPATAEEVRAVLGVPPHTTPLGQVPPGRGYARLGTGPVLRLQVPATPDPYDEATGEAHRRAVLALLPERTGAAQDDARPAAGGPGPVSLAKHPDADDDGAASVGGRRTTP</sequence>
<feature type="domain" description="FtsK" evidence="4">
    <location>
        <begin position="262"/>
        <end position="446"/>
    </location>
</feature>
<protein>
    <submittedName>
        <fullName evidence="5">Membrane protein</fullName>
    </submittedName>
</protein>
<evidence type="ECO:0000313" key="5">
    <source>
        <dbReference type="EMBL" id="GAA2643756.1"/>
    </source>
</evidence>